<feature type="transmembrane region" description="Helical" evidence="1">
    <location>
        <begin position="20"/>
        <end position="42"/>
    </location>
</feature>
<reference evidence="2" key="2">
    <citation type="submission" date="2020-09" db="EMBL/GenBank/DDBJ databases">
        <authorList>
            <person name="Sun Q."/>
            <person name="Kim S."/>
        </authorList>
    </citation>
    <scope>NUCLEOTIDE SEQUENCE</scope>
    <source>
        <strain evidence="2">KCTC 42651</strain>
    </source>
</reference>
<dbReference type="InterPro" id="IPR045708">
    <property type="entry name" value="DUF6064"/>
</dbReference>
<feature type="transmembrane region" description="Helical" evidence="1">
    <location>
        <begin position="169"/>
        <end position="187"/>
    </location>
</feature>
<evidence type="ECO:0000313" key="3">
    <source>
        <dbReference type="Proteomes" id="UP000630353"/>
    </source>
</evidence>
<sequence length="215" mass="22931">MIPVLPYTAEVLDSLLARYNAAIVPLPAAAVLVSVAILGHAARPVREGDRMASLFLAAAWAWVGIVFHLRYAATIDFMAPLYGGFFIAQAVLLLWTGVWRKQLVYRVGDHTAGRIGCGLAVLAIAGYPLLGLLAGHDWTSLPWVGAAPDPTALLTLGLLLTARPVRPHLLVVPVMWSLVAGMTALSLDTPERLVLPAAAILAVVVAERIRRTPTP</sequence>
<gene>
    <name evidence="2" type="ORF">GCM10017083_13020</name>
</gene>
<reference evidence="2" key="1">
    <citation type="journal article" date="2014" name="Int. J. Syst. Evol. Microbiol.">
        <title>Complete genome sequence of Corynebacterium casei LMG S-19264T (=DSM 44701T), isolated from a smear-ripened cheese.</title>
        <authorList>
            <consortium name="US DOE Joint Genome Institute (JGI-PGF)"/>
            <person name="Walter F."/>
            <person name="Albersmeier A."/>
            <person name="Kalinowski J."/>
            <person name="Ruckert C."/>
        </authorList>
    </citation>
    <scope>NUCLEOTIDE SEQUENCE</scope>
    <source>
        <strain evidence="2">KCTC 42651</strain>
    </source>
</reference>
<evidence type="ECO:0008006" key="4">
    <source>
        <dbReference type="Google" id="ProtNLM"/>
    </source>
</evidence>
<dbReference type="Proteomes" id="UP000630353">
    <property type="component" value="Unassembled WGS sequence"/>
</dbReference>
<dbReference type="EMBL" id="BMZS01000003">
    <property type="protein sequence ID" value="GHD45287.1"/>
    <property type="molecule type" value="Genomic_DNA"/>
</dbReference>
<dbReference type="Pfam" id="PF19540">
    <property type="entry name" value="DUF6064"/>
    <property type="match status" value="1"/>
</dbReference>
<comment type="caution">
    <text evidence="2">The sequence shown here is derived from an EMBL/GenBank/DDBJ whole genome shotgun (WGS) entry which is preliminary data.</text>
</comment>
<protein>
    <recommendedName>
        <fullName evidence="4">MFS transporter permease</fullName>
    </recommendedName>
</protein>
<keyword evidence="1" id="KW-0472">Membrane</keyword>
<proteinExistence type="predicted"/>
<feature type="transmembrane region" description="Helical" evidence="1">
    <location>
        <begin position="140"/>
        <end position="162"/>
    </location>
</feature>
<organism evidence="2 3">
    <name type="scientific">Thalassobaculum fulvum</name>
    <dbReference type="NCBI Taxonomy" id="1633335"/>
    <lineage>
        <taxon>Bacteria</taxon>
        <taxon>Pseudomonadati</taxon>
        <taxon>Pseudomonadota</taxon>
        <taxon>Alphaproteobacteria</taxon>
        <taxon>Rhodospirillales</taxon>
        <taxon>Thalassobaculaceae</taxon>
        <taxon>Thalassobaculum</taxon>
    </lineage>
</organism>
<name>A0A918XPQ2_9PROT</name>
<keyword evidence="3" id="KW-1185">Reference proteome</keyword>
<evidence type="ECO:0000313" key="2">
    <source>
        <dbReference type="EMBL" id="GHD45287.1"/>
    </source>
</evidence>
<dbReference type="RefSeq" id="WP_189988146.1">
    <property type="nucleotide sequence ID" value="NZ_BMZS01000003.1"/>
</dbReference>
<feature type="transmembrane region" description="Helical" evidence="1">
    <location>
        <begin position="111"/>
        <end position="134"/>
    </location>
</feature>
<dbReference type="AlphaFoldDB" id="A0A918XPQ2"/>
<keyword evidence="1" id="KW-0812">Transmembrane</keyword>
<accession>A0A918XPQ2</accession>
<evidence type="ECO:0000256" key="1">
    <source>
        <dbReference type="SAM" id="Phobius"/>
    </source>
</evidence>
<keyword evidence="1" id="KW-1133">Transmembrane helix</keyword>
<feature type="transmembrane region" description="Helical" evidence="1">
    <location>
        <begin position="54"/>
        <end position="73"/>
    </location>
</feature>
<feature type="transmembrane region" description="Helical" evidence="1">
    <location>
        <begin position="79"/>
        <end position="99"/>
    </location>
</feature>